<dbReference type="Gene3D" id="3.10.310.30">
    <property type="match status" value="1"/>
</dbReference>
<evidence type="ECO:0000256" key="4">
    <source>
        <dbReference type="ARBA" id="ARBA00022801"/>
    </source>
</evidence>
<dbReference type="GO" id="GO:0003676">
    <property type="term" value="F:nucleic acid binding"/>
    <property type="evidence" value="ECO:0007669"/>
    <property type="project" value="InterPro"/>
</dbReference>
<dbReference type="InterPro" id="IPR018779">
    <property type="entry name" value="RecJ_C"/>
</dbReference>
<dbReference type="PANTHER" id="PTHR30255:SF2">
    <property type="entry name" value="SINGLE-STRANDED-DNA-SPECIFIC EXONUCLEASE RECJ"/>
    <property type="match status" value="1"/>
</dbReference>
<dbReference type="GO" id="GO:0008409">
    <property type="term" value="F:5'-3' exonuclease activity"/>
    <property type="evidence" value="ECO:0007669"/>
    <property type="project" value="InterPro"/>
</dbReference>
<dbReference type="GO" id="GO:0006310">
    <property type="term" value="P:DNA recombination"/>
    <property type="evidence" value="ECO:0007669"/>
    <property type="project" value="InterPro"/>
</dbReference>
<dbReference type="InterPro" id="IPR003156">
    <property type="entry name" value="DHHA1_dom"/>
</dbReference>
<dbReference type="OrthoDB" id="9809852at2"/>
<name>A0A0M0LN11_9BACL</name>
<gene>
    <name evidence="10" type="ORF">AMD00_07800</name>
</gene>
<evidence type="ECO:0000256" key="3">
    <source>
        <dbReference type="ARBA" id="ARBA00022722"/>
    </source>
</evidence>
<dbReference type="InterPro" id="IPR038763">
    <property type="entry name" value="DHH_sf"/>
</dbReference>
<accession>A0A0M0LN11</accession>
<dbReference type="STRING" id="263475.AMD00_07800"/>
<organism evidence="10 11">
    <name type="scientific">Viridibacillus arvi</name>
    <dbReference type="NCBI Taxonomy" id="263475"/>
    <lineage>
        <taxon>Bacteria</taxon>
        <taxon>Bacillati</taxon>
        <taxon>Bacillota</taxon>
        <taxon>Bacilli</taxon>
        <taxon>Bacillales</taxon>
        <taxon>Caryophanaceae</taxon>
        <taxon>Viridibacillus</taxon>
    </lineage>
</organism>
<evidence type="ECO:0000313" key="10">
    <source>
        <dbReference type="EMBL" id="KOO52297.1"/>
    </source>
</evidence>
<evidence type="ECO:0000256" key="1">
    <source>
        <dbReference type="ARBA" id="ARBA00005915"/>
    </source>
</evidence>
<evidence type="ECO:0000256" key="5">
    <source>
        <dbReference type="ARBA" id="ARBA00022839"/>
    </source>
</evidence>
<dbReference type="InterPro" id="IPR051673">
    <property type="entry name" value="SSDNA_exonuclease_RecJ"/>
</dbReference>
<dbReference type="GO" id="GO:0006281">
    <property type="term" value="P:DNA repair"/>
    <property type="evidence" value="ECO:0007669"/>
    <property type="project" value="InterPro"/>
</dbReference>
<comment type="caution">
    <text evidence="10">The sequence shown here is derived from an EMBL/GenBank/DDBJ whole genome shotgun (WGS) entry which is preliminary data.</text>
</comment>
<dbReference type="Pfam" id="PF02272">
    <property type="entry name" value="DHHA1"/>
    <property type="match status" value="1"/>
</dbReference>
<keyword evidence="3" id="KW-0540">Nuclease</keyword>
<keyword evidence="5" id="KW-0269">Exonuclease</keyword>
<dbReference type="PANTHER" id="PTHR30255">
    <property type="entry name" value="SINGLE-STRANDED-DNA-SPECIFIC EXONUCLEASE RECJ"/>
    <property type="match status" value="1"/>
</dbReference>
<dbReference type="Proteomes" id="UP000036867">
    <property type="component" value="Unassembled WGS sequence"/>
</dbReference>
<protein>
    <recommendedName>
        <fullName evidence="2">Single-stranded-DNA-specific exonuclease RecJ</fullName>
    </recommendedName>
</protein>
<dbReference type="Pfam" id="PF01368">
    <property type="entry name" value="DHH"/>
    <property type="match status" value="1"/>
</dbReference>
<dbReference type="InterPro" id="IPR041122">
    <property type="entry name" value="RecJ_OB"/>
</dbReference>
<dbReference type="InterPro" id="IPR004610">
    <property type="entry name" value="RecJ"/>
</dbReference>
<feature type="domain" description="DHHA1" evidence="7">
    <location>
        <begin position="345"/>
        <end position="437"/>
    </location>
</feature>
<dbReference type="Pfam" id="PF10141">
    <property type="entry name" value="ssDNA-exonuc_C"/>
    <property type="match status" value="1"/>
</dbReference>
<dbReference type="PATRIC" id="fig|263475.3.peg.2016"/>
<evidence type="ECO:0000256" key="2">
    <source>
        <dbReference type="ARBA" id="ARBA00019841"/>
    </source>
</evidence>
<keyword evidence="11" id="KW-1185">Reference proteome</keyword>
<feature type="domain" description="DDH" evidence="6">
    <location>
        <begin position="82"/>
        <end position="226"/>
    </location>
</feature>
<dbReference type="Gene3D" id="3.90.1640.30">
    <property type="match status" value="1"/>
</dbReference>
<dbReference type="RefSeq" id="WP_053416461.1">
    <property type="nucleotide sequence ID" value="NZ_LILB01000001.1"/>
</dbReference>
<sequence>MVMTTKRWRIERPDEMLVKTFQKELGIPAISAKILAARGFDTIESARAFLNIDHQSTNDPFLMHGMQQAVDRIHQAINNDEKILVYGDYDADGITSTAVMMTVLRDLGANVEHKIPNRFTDGYGPSERLFREAHEQNFKLIITVDNGISGNHEVQVAKELGMDVIVTDHHEIGEELPPADVIIHPRHPEGEFPFGELAGVGVAFKVAHALYGEFPKHLLEFVAIGTIADLVPLLEENRYLVKQGILALQKSTRPSIKALCTVAGTKQNDITEETIGFGFGPRLNALGRLGDANPGVDFLLEEDEASAATMASLLNDKNKERQGIVSDITEQAVAMVENIDEIRNSQVLVIAEEGWNPGVVGIVASRLVEKYYKPTIILCIDIEKGIAKGSARSIEGFNMYQELAKNRDILPAFGGHPMAAGMTLAMEDVDELRERLDIQARECLAEEDLIPILQVDIPLKIDEIDTDSIAEVRELAPFGMGFPKPMYGIEDEHIQSMRKIGANEDHLKMEIGQPDATIDAVGFHKGYLADELTYGINVSFAGDLQINEWNGRKKPQFMISDVRTDEWQLFDLRGIRQVARWLQTVPVEESTFIAFKPDTMQYYESLIPKKIMPYSEELSLEHVSPFVVLLDMPQDVQMLEDLLTNVKPTRIYAHFYIPDSHYFDGMPTREQFGWYYTFLNKRREFHLRQHLNDLAKHKGWSRDMLIFMTQVFFELGFVTIENGLAKIVEGAPKKQLSSANVYKTRAQQMDLEQTLLYAPYKDLRQWFDARLSAQTVSEEEQ</sequence>
<dbReference type="GeneID" id="301136006"/>
<proteinExistence type="inferred from homology"/>
<feature type="domain" description="RecJ OB" evidence="9">
    <location>
        <begin position="455"/>
        <end position="561"/>
    </location>
</feature>
<dbReference type="EMBL" id="LILB01000001">
    <property type="protein sequence ID" value="KOO52297.1"/>
    <property type="molecule type" value="Genomic_DNA"/>
</dbReference>
<evidence type="ECO:0000259" key="8">
    <source>
        <dbReference type="Pfam" id="PF10141"/>
    </source>
</evidence>
<evidence type="ECO:0000313" key="11">
    <source>
        <dbReference type="Proteomes" id="UP000036867"/>
    </source>
</evidence>
<reference evidence="11" key="1">
    <citation type="submission" date="2015-08" db="EMBL/GenBank/DDBJ databases">
        <title>Fjat-10028 dsm 16317.</title>
        <authorList>
            <person name="Liu B."/>
            <person name="Wang J."/>
            <person name="Zhu Y."/>
            <person name="Liu G."/>
            <person name="Chen Q."/>
            <person name="Chen Z."/>
            <person name="Lan J."/>
            <person name="Che J."/>
            <person name="Ge C."/>
            <person name="Shi H."/>
            <person name="Pan Z."/>
            <person name="Liu X."/>
        </authorList>
    </citation>
    <scope>NUCLEOTIDE SEQUENCE [LARGE SCALE GENOMIC DNA]</scope>
    <source>
        <strain evidence="11">DSM 16317</strain>
    </source>
</reference>
<dbReference type="NCBIfam" id="TIGR00644">
    <property type="entry name" value="recJ"/>
    <property type="match status" value="1"/>
</dbReference>
<evidence type="ECO:0000259" key="9">
    <source>
        <dbReference type="Pfam" id="PF17768"/>
    </source>
</evidence>
<evidence type="ECO:0000259" key="6">
    <source>
        <dbReference type="Pfam" id="PF01368"/>
    </source>
</evidence>
<dbReference type="InterPro" id="IPR001667">
    <property type="entry name" value="DDH_dom"/>
</dbReference>
<feature type="domain" description="Single-stranded-DNA-specific exonuclease RecJ C-terminal" evidence="8">
    <location>
        <begin position="568"/>
        <end position="767"/>
    </location>
</feature>
<keyword evidence="4" id="KW-0378">Hydrolase</keyword>
<evidence type="ECO:0000259" key="7">
    <source>
        <dbReference type="Pfam" id="PF02272"/>
    </source>
</evidence>
<dbReference type="AlphaFoldDB" id="A0A0M0LN11"/>
<dbReference type="SUPFAM" id="SSF64182">
    <property type="entry name" value="DHH phosphoesterases"/>
    <property type="match status" value="1"/>
</dbReference>
<comment type="similarity">
    <text evidence="1">Belongs to the RecJ family.</text>
</comment>
<dbReference type="Pfam" id="PF17768">
    <property type="entry name" value="RecJ_OB"/>
    <property type="match status" value="1"/>
</dbReference>